<comment type="caution">
    <text evidence="2">The sequence shown here is derived from an EMBL/GenBank/DDBJ whole genome shotgun (WGS) entry which is preliminary data.</text>
</comment>
<proteinExistence type="predicted"/>
<dbReference type="SMART" id="SM00530">
    <property type="entry name" value="HTH_XRE"/>
    <property type="match status" value="1"/>
</dbReference>
<sequence length="287" mass="34024">MFLSNAVRDVRLLKGMTQRDVSEGNISQGTYSKFEKGTADIPTQALIGILNNLNIDLEEILFIANGYSYTEEEKLYREFFRFSVTNTNSLEEFIYKCEKYLEVRNESTIAFLHQISEFLLEAFRNEDIYFNKSQALHFLDFFSNKEQLFIKDLYIINAIFFLFPVEVAHLTIEYVEKSLKKYKDFQSINRIEVNFRLNYSLMLIKDKLEDKALQQLDLLIPKVKNFKMHYQMAIVYIRKGICLHNLNQKEEGADYIQRGLLILETIEEHDLYSHMQKEINKYQSSNK</sequence>
<feature type="domain" description="HTH cro/C1-type" evidence="1">
    <location>
        <begin position="7"/>
        <end position="60"/>
    </location>
</feature>
<name>A0ABR8XLC1_9BACL</name>
<dbReference type="Gene3D" id="1.25.40.10">
    <property type="entry name" value="Tetratricopeptide repeat domain"/>
    <property type="match status" value="1"/>
</dbReference>
<dbReference type="RefSeq" id="WP_191703319.1">
    <property type="nucleotide sequence ID" value="NZ_JACSPW010000004.1"/>
</dbReference>
<dbReference type="PANTHER" id="PTHR37038">
    <property type="entry name" value="TRANSCRIPTIONAL REGULATOR-RELATED"/>
    <property type="match status" value="1"/>
</dbReference>
<dbReference type="Proteomes" id="UP000600565">
    <property type="component" value="Unassembled WGS sequence"/>
</dbReference>
<dbReference type="InterPro" id="IPR053163">
    <property type="entry name" value="HTH-type_regulator_Rgg"/>
</dbReference>
<dbReference type="EMBL" id="JACSPW010000004">
    <property type="protein sequence ID" value="MBD8032735.1"/>
    <property type="molecule type" value="Genomic_DNA"/>
</dbReference>
<evidence type="ECO:0000313" key="3">
    <source>
        <dbReference type="Proteomes" id="UP000600565"/>
    </source>
</evidence>
<protein>
    <submittedName>
        <fullName evidence="2">Helix-turn-helix transcriptional regulator</fullName>
    </submittedName>
</protein>
<dbReference type="InterPro" id="IPR010982">
    <property type="entry name" value="Lambda_DNA-bd_dom_sf"/>
</dbReference>
<evidence type="ECO:0000313" key="2">
    <source>
        <dbReference type="EMBL" id="MBD8032735.1"/>
    </source>
</evidence>
<dbReference type="PANTHER" id="PTHR37038:SF13">
    <property type="entry name" value="HTH CRO_C1-TYPE DOMAIN-CONTAINING PROTEIN"/>
    <property type="match status" value="1"/>
</dbReference>
<accession>A0ABR8XLC1</accession>
<reference evidence="2 3" key="1">
    <citation type="submission" date="2020-08" db="EMBL/GenBank/DDBJ databases">
        <title>A Genomic Blueprint of the Chicken Gut Microbiome.</title>
        <authorList>
            <person name="Gilroy R."/>
            <person name="Ravi A."/>
            <person name="Getino M."/>
            <person name="Pursley I."/>
            <person name="Horton D.L."/>
            <person name="Alikhan N.-F."/>
            <person name="Baker D."/>
            <person name="Gharbi K."/>
            <person name="Hall N."/>
            <person name="Watson M."/>
            <person name="Adriaenssens E.M."/>
            <person name="Foster-Nyarko E."/>
            <person name="Jarju S."/>
            <person name="Secka A."/>
            <person name="Antonio M."/>
            <person name="Oren A."/>
            <person name="Chaudhuri R."/>
            <person name="La Ragione R.M."/>
            <person name="Hildebrand F."/>
            <person name="Pallen M.J."/>
        </authorList>
    </citation>
    <scope>NUCLEOTIDE SEQUENCE [LARGE SCALE GENOMIC DNA]</scope>
    <source>
        <strain evidence="2 3">Sa1YVA6</strain>
    </source>
</reference>
<dbReference type="SUPFAM" id="SSF47413">
    <property type="entry name" value="lambda repressor-like DNA-binding domains"/>
    <property type="match status" value="1"/>
</dbReference>
<dbReference type="InterPro" id="IPR001387">
    <property type="entry name" value="Cro/C1-type_HTH"/>
</dbReference>
<evidence type="ECO:0000259" key="1">
    <source>
        <dbReference type="PROSITE" id="PS50943"/>
    </source>
</evidence>
<gene>
    <name evidence="2" type="ORF">H9632_06615</name>
</gene>
<dbReference type="InterPro" id="IPR011990">
    <property type="entry name" value="TPR-like_helical_dom_sf"/>
</dbReference>
<dbReference type="Pfam" id="PF01381">
    <property type="entry name" value="HTH_3"/>
    <property type="match status" value="1"/>
</dbReference>
<keyword evidence="3" id="KW-1185">Reference proteome</keyword>
<dbReference type="SUPFAM" id="SSF48452">
    <property type="entry name" value="TPR-like"/>
    <property type="match status" value="1"/>
</dbReference>
<dbReference type="PROSITE" id="PS50943">
    <property type="entry name" value="HTH_CROC1"/>
    <property type="match status" value="1"/>
</dbReference>
<dbReference type="CDD" id="cd00093">
    <property type="entry name" value="HTH_XRE"/>
    <property type="match status" value="1"/>
</dbReference>
<organism evidence="2 3">
    <name type="scientific">Solibacillus merdavium</name>
    <dbReference type="NCBI Taxonomy" id="2762218"/>
    <lineage>
        <taxon>Bacteria</taxon>
        <taxon>Bacillati</taxon>
        <taxon>Bacillota</taxon>
        <taxon>Bacilli</taxon>
        <taxon>Bacillales</taxon>
        <taxon>Caryophanaceae</taxon>
        <taxon>Solibacillus</taxon>
    </lineage>
</organism>